<dbReference type="RefSeq" id="WP_148276514.1">
    <property type="nucleotide sequence ID" value="NZ_JACHKA010000001.1"/>
</dbReference>
<keyword evidence="1" id="KW-0732">Signal</keyword>
<keyword evidence="3" id="KW-1185">Reference proteome</keyword>
<name>A0ABR6NDJ6_9SPHN</name>
<evidence type="ECO:0008006" key="4">
    <source>
        <dbReference type="Google" id="ProtNLM"/>
    </source>
</evidence>
<accession>A0ABR6NDJ6</accession>
<comment type="caution">
    <text evidence="2">The sequence shown here is derived from an EMBL/GenBank/DDBJ whole genome shotgun (WGS) entry which is preliminary data.</text>
</comment>
<feature type="signal peptide" evidence="1">
    <location>
        <begin position="1"/>
        <end position="25"/>
    </location>
</feature>
<feature type="chain" id="PRO_5045910833" description="PepSY domain-containing protein" evidence="1">
    <location>
        <begin position="26"/>
        <end position="111"/>
    </location>
</feature>
<protein>
    <recommendedName>
        <fullName evidence="4">PepSY domain-containing protein</fullName>
    </recommendedName>
</protein>
<reference evidence="2 3" key="1">
    <citation type="submission" date="2020-08" db="EMBL/GenBank/DDBJ databases">
        <title>Exploring microbial biodiversity for novel pathways involved in the catabolism of aromatic compounds derived from lignin.</title>
        <authorList>
            <person name="Elkins J."/>
        </authorList>
    </citation>
    <scope>NUCLEOTIDE SEQUENCE [LARGE SCALE GENOMIC DNA]</scope>
    <source>
        <strain evidence="2 3">B1D3A</strain>
    </source>
</reference>
<sequence length="111" mass="12159">MTVRRPILILCSLLALGGVTAPASAQSFAHGDDQKQARRAMLDGEVMPFSIIKRRVERAMGDATLLGVAPPPRDGIYLMQFLHANGVVEWVYVDGKSGDIVARKRQKGQRD</sequence>
<proteinExistence type="predicted"/>
<organism evidence="2 3">
    <name type="scientific">Sphingobium lignivorans</name>
    <dbReference type="NCBI Taxonomy" id="2735886"/>
    <lineage>
        <taxon>Bacteria</taxon>
        <taxon>Pseudomonadati</taxon>
        <taxon>Pseudomonadota</taxon>
        <taxon>Alphaproteobacteria</taxon>
        <taxon>Sphingomonadales</taxon>
        <taxon>Sphingomonadaceae</taxon>
        <taxon>Sphingobium</taxon>
    </lineage>
</organism>
<gene>
    <name evidence="2" type="ORF">HNP60_001322</name>
</gene>
<dbReference type="EMBL" id="JACHKA010000001">
    <property type="protein sequence ID" value="MBB5985348.1"/>
    <property type="molecule type" value="Genomic_DNA"/>
</dbReference>
<evidence type="ECO:0000313" key="3">
    <source>
        <dbReference type="Proteomes" id="UP001138540"/>
    </source>
</evidence>
<evidence type="ECO:0000256" key="1">
    <source>
        <dbReference type="SAM" id="SignalP"/>
    </source>
</evidence>
<dbReference type="Proteomes" id="UP001138540">
    <property type="component" value="Unassembled WGS sequence"/>
</dbReference>
<evidence type="ECO:0000313" key="2">
    <source>
        <dbReference type="EMBL" id="MBB5985348.1"/>
    </source>
</evidence>